<keyword evidence="2 5" id="KW-0547">Nucleotide-binding</keyword>
<dbReference type="InterPro" id="IPR017441">
    <property type="entry name" value="Protein_kinase_ATP_BS"/>
</dbReference>
<evidence type="ECO:0000256" key="2">
    <source>
        <dbReference type="ARBA" id="ARBA00022741"/>
    </source>
</evidence>
<proteinExistence type="predicted"/>
<organism evidence="8 9">
    <name type="scientific">Nocardiopsis endophytica</name>
    <dbReference type="NCBI Taxonomy" id="3018445"/>
    <lineage>
        <taxon>Bacteria</taxon>
        <taxon>Bacillati</taxon>
        <taxon>Actinomycetota</taxon>
        <taxon>Actinomycetes</taxon>
        <taxon>Streptosporangiales</taxon>
        <taxon>Nocardiopsidaceae</taxon>
        <taxon>Nocardiopsis</taxon>
    </lineage>
</organism>
<dbReference type="CDD" id="cd14014">
    <property type="entry name" value="STKc_PknB_like"/>
    <property type="match status" value="1"/>
</dbReference>
<dbReference type="PROSITE" id="PS00107">
    <property type="entry name" value="PROTEIN_KINASE_ATP"/>
    <property type="match status" value="1"/>
</dbReference>
<evidence type="ECO:0000256" key="6">
    <source>
        <dbReference type="SAM" id="MobiDB-lite"/>
    </source>
</evidence>
<dbReference type="PANTHER" id="PTHR43289">
    <property type="entry name" value="MITOGEN-ACTIVATED PROTEIN KINASE KINASE KINASE 20-RELATED"/>
    <property type="match status" value="1"/>
</dbReference>
<evidence type="ECO:0000256" key="1">
    <source>
        <dbReference type="ARBA" id="ARBA00022679"/>
    </source>
</evidence>
<keyword evidence="3 8" id="KW-0418">Kinase</keyword>
<keyword evidence="4 5" id="KW-0067">ATP-binding</keyword>
<name>A0ABT4UAU4_9ACTN</name>
<dbReference type="EMBL" id="JAQFWQ010000102">
    <property type="protein sequence ID" value="MDA2814063.1"/>
    <property type="molecule type" value="Genomic_DNA"/>
</dbReference>
<gene>
    <name evidence="8" type="ORF">O4J56_25680</name>
</gene>
<dbReference type="PROSITE" id="PS50011">
    <property type="entry name" value="PROTEIN_KINASE_DOM"/>
    <property type="match status" value="1"/>
</dbReference>
<evidence type="ECO:0000256" key="5">
    <source>
        <dbReference type="PROSITE-ProRule" id="PRU10141"/>
    </source>
</evidence>
<dbReference type="SMART" id="SM00220">
    <property type="entry name" value="S_TKc"/>
    <property type="match status" value="1"/>
</dbReference>
<dbReference type="GO" id="GO:0016301">
    <property type="term" value="F:kinase activity"/>
    <property type="evidence" value="ECO:0007669"/>
    <property type="project" value="UniProtKB-KW"/>
</dbReference>
<dbReference type="PANTHER" id="PTHR43289:SF34">
    <property type="entry name" value="SERINE_THREONINE-PROTEIN KINASE YBDM-RELATED"/>
    <property type="match status" value="1"/>
</dbReference>
<keyword evidence="9" id="KW-1185">Reference proteome</keyword>
<accession>A0ABT4UAU4</accession>
<evidence type="ECO:0000256" key="4">
    <source>
        <dbReference type="ARBA" id="ARBA00022840"/>
    </source>
</evidence>
<evidence type="ECO:0000313" key="9">
    <source>
        <dbReference type="Proteomes" id="UP001527866"/>
    </source>
</evidence>
<dbReference type="Proteomes" id="UP001527866">
    <property type="component" value="Unassembled WGS sequence"/>
</dbReference>
<feature type="region of interest" description="Disordered" evidence="6">
    <location>
        <begin position="360"/>
        <end position="403"/>
    </location>
</feature>
<feature type="binding site" evidence="5">
    <location>
        <position position="62"/>
    </location>
    <ligand>
        <name>ATP</name>
        <dbReference type="ChEBI" id="CHEBI:30616"/>
    </ligand>
</feature>
<sequence>MSRRSPNEMSVLVPPNLGPLAPSDPRRLGPYLVIGRIGQGGTGTVFAAVDPMGGDDPLAAVKALHSTELDDPHARGALHTRLDALAAVDGRVYVPPVRFDAEASPPWLAMPYVSGIPLAAYIRRRGPMGPGRLLALAAGLAEGLLALHRRHVPHGDIKPGNVIIGSKGPRILDCALPGDDEVLRRTAGAWLSPERHQGAPPSPGADVFAWGAVLAFAATGKLPFGLGEPEVLARRVQTEEPVLDGVPRELMPLVSRALAKDPAERPSIRELIGSAIAAWEQIVAEGGDGTGQAGVRGTAVTKVLSREWQGVVEPARLPRMIHLDDGAVRRPGRVPLLIGGAAVVVALLGGGAWAGLQVVGGGDEPAPRPSESPSAPVETQEGPRTATVRFDPTEQENPQDGPWVFTRVEEADPGAEPPEGGAIRPEDWDAYWVPAEGAEPETAVIPEDAEVLCANYCTPGPGWIEDGRGTYEATGAEFTDYLSWGRVVIAEVEFAEAGGEGGDGGEPEIVRITELYPQPLEG</sequence>
<evidence type="ECO:0000259" key="7">
    <source>
        <dbReference type="PROSITE" id="PS50011"/>
    </source>
</evidence>
<protein>
    <submittedName>
        <fullName evidence="8">Serine/threonine-protein kinase</fullName>
    </submittedName>
</protein>
<feature type="domain" description="Protein kinase" evidence="7">
    <location>
        <begin position="31"/>
        <end position="283"/>
    </location>
</feature>
<dbReference type="Gene3D" id="3.30.200.20">
    <property type="entry name" value="Phosphorylase Kinase, domain 1"/>
    <property type="match status" value="1"/>
</dbReference>
<dbReference type="InterPro" id="IPR011009">
    <property type="entry name" value="Kinase-like_dom_sf"/>
</dbReference>
<dbReference type="RefSeq" id="WP_270689307.1">
    <property type="nucleotide sequence ID" value="NZ_JAQFWQ010000102.1"/>
</dbReference>
<dbReference type="SUPFAM" id="SSF56112">
    <property type="entry name" value="Protein kinase-like (PK-like)"/>
    <property type="match status" value="1"/>
</dbReference>
<dbReference type="InterPro" id="IPR000719">
    <property type="entry name" value="Prot_kinase_dom"/>
</dbReference>
<dbReference type="PROSITE" id="PS00108">
    <property type="entry name" value="PROTEIN_KINASE_ST"/>
    <property type="match status" value="1"/>
</dbReference>
<evidence type="ECO:0000256" key="3">
    <source>
        <dbReference type="ARBA" id="ARBA00022777"/>
    </source>
</evidence>
<dbReference type="InterPro" id="IPR008271">
    <property type="entry name" value="Ser/Thr_kinase_AS"/>
</dbReference>
<dbReference type="Gene3D" id="1.10.510.10">
    <property type="entry name" value="Transferase(Phosphotransferase) domain 1"/>
    <property type="match status" value="1"/>
</dbReference>
<comment type="caution">
    <text evidence="8">The sequence shown here is derived from an EMBL/GenBank/DDBJ whole genome shotgun (WGS) entry which is preliminary data.</text>
</comment>
<keyword evidence="1" id="KW-0808">Transferase</keyword>
<dbReference type="Pfam" id="PF00069">
    <property type="entry name" value="Pkinase"/>
    <property type="match status" value="1"/>
</dbReference>
<evidence type="ECO:0000313" key="8">
    <source>
        <dbReference type="EMBL" id="MDA2814063.1"/>
    </source>
</evidence>
<reference evidence="8 9" key="1">
    <citation type="submission" date="2023-01" db="EMBL/GenBank/DDBJ databases">
        <title>Draft genome sequence of Nocardiopsis sp. RSe5-2 isolated from halophytes.</title>
        <authorList>
            <person name="Duangmal K."/>
            <person name="Chantavorakit T."/>
        </authorList>
    </citation>
    <scope>NUCLEOTIDE SEQUENCE [LARGE SCALE GENOMIC DNA]</scope>
    <source>
        <strain evidence="8 9">RSe5-2</strain>
    </source>
</reference>